<accession>A0A1I1SDG6</accession>
<organism evidence="8 9">
    <name type="scientific">Paracidovorax konjaci</name>
    <dbReference type="NCBI Taxonomy" id="32040"/>
    <lineage>
        <taxon>Bacteria</taxon>
        <taxon>Pseudomonadati</taxon>
        <taxon>Pseudomonadota</taxon>
        <taxon>Betaproteobacteria</taxon>
        <taxon>Burkholderiales</taxon>
        <taxon>Comamonadaceae</taxon>
        <taxon>Paracidovorax</taxon>
    </lineage>
</organism>
<dbReference type="PANTHER" id="PTHR35008:SF9">
    <property type="entry name" value="CYTOCHROME C DOMAIN-CONTAINING PROTEIN"/>
    <property type="match status" value="1"/>
</dbReference>
<dbReference type="Pfam" id="PF00034">
    <property type="entry name" value="Cytochrom_C"/>
    <property type="match status" value="1"/>
</dbReference>
<dbReference type="AlphaFoldDB" id="A0A1I1SDG6"/>
<dbReference type="Proteomes" id="UP000199517">
    <property type="component" value="Unassembled WGS sequence"/>
</dbReference>
<feature type="region of interest" description="Disordered" evidence="5">
    <location>
        <begin position="51"/>
        <end position="70"/>
    </location>
</feature>
<evidence type="ECO:0000256" key="3">
    <source>
        <dbReference type="ARBA" id="ARBA00023004"/>
    </source>
</evidence>
<evidence type="ECO:0000256" key="5">
    <source>
        <dbReference type="SAM" id="MobiDB-lite"/>
    </source>
</evidence>
<evidence type="ECO:0000256" key="1">
    <source>
        <dbReference type="ARBA" id="ARBA00022617"/>
    </source>
</evidence>
<dbReference type="InterPro" id="IPR051459">
    <property type="entry name" value="Cytochrome_c-type_DH"/>
</dbReference>
<dbReference type="STRING" id="32040.SAMN04489710_1028"/>
<name>A0A1I1SDG6_9BURK</name>
<keyword evidence="6" id="KW-0732">Signal</keyword>
<dbReference type="GO" id="GO:0009055">
    <property type="term" value="F:electron transfer activity"/>
    <property type="evidence" value="ECO:0007669"/>
    <property type="project" value="InterPro"/>
</dbReference>
<evidence type="ECO:0000256" key="2">
    <source>
        <dbReference type="ARBA" id="ARBA00022723"/>
    </source>
</evidence>
<dbReference type="GO" id="GO:0020037">
    <property type="term" value="F:heme binding"/>
    <property type="evidence" value="ECO:0007669"/>
    <property type="project" value="InterPro"/>
</dbReference>
<dbReference type="EMBL" id="FOMQ01000002">
    <property type="protein sequence ID" value="SFD42648.1"/>
    <property type="molecule type" value="Genomic_DNA"/>
</dbReference>
<keyword evidence="9" id="KW-1185">Reference proteome</keyword>
<protein>
    <submittedName>
        <fullName evidence="8">Cytochrome c</fullName>
    </submittedName>
</protein>
<evidence type="ECO:0000313" key="8">
    <source>
        <dbReference type="EMBL" id="SFD42648.1"/>
    </source>
</evidence>
<gene>
    <name evidence="8" type="ORF">SAMN04489710_1028</name>
</gene>
<keyword evidence="2 4" id="KW-0479">Metal-binding</keyword>
<evidence type="ECO:0000313" key="9">
    <source>
        <dbReference type="Proteomes" id="UP000199517"/>
    </source>
</evidence>
<evidence type="ECO:0000259" key="7">
    <source>
        <dbReference type="PROSITE" id="PS51007"/>
    </source>
</evidence>
<feature type="signal peptide" evidence="6">
    <location>
        <begin position="1"/>
        <end position="22"/>
    </location>
</feature>
<feature type="domain" description="Cytochrome c" evidence="7">
    <location>
        <begin position="201"/>
        <end position="294"/>
    </location>
</feature>
<keyword evidence="3 4" id="KW-0408">Iron</keyword>
<dbReference type="PANTHER" id="PTHR35008">
    <property type="entry name" value="BLL4482 PROTEIN-RELATED"/>
    <property type="match status" value="1"/>
</dbReference>
<dbReference type="Gene3D" id="1.10.760.10">
    <property type="entry name" value="Cytochrome c-like domain"/>
    <property type="match status" value="2"/>
</dbReference>
<keyword evidence="1 4" id="KW-0349">Heme</keyword>
<reference evidence="9" key="1">
    <citation type="submission" date="2016-10" db="EMBL/GenBank/DDBJ databases">
        <authorList>
            <person name="Varghese N."/>
            <person name="Submissions S."/>
        </authorList>
    </citation>
    <scope>NUCLEOTIDE SEQUENCE [LARGE SCALE GENOMIC DNA]</scope>
    <source>
        <strain evidence="9">DSM 7481</strain>
    </source>
</reference>
<dbReference type="InterPro" id="IPR009056">
    <property type="entry name" value="Cyt_c-like_dom"/>
</dbReference>
<dbReference type="PROSITE" id="PS51007">
    <property type="entry name" value="CYTC"/>
    <property type="match status" value="1"/>
</dbReference>
<dbReference type="SUPFAM" id="SSF46626">
    <property type="entry name" value="Cytochrome c"/>
    <property type="match status" value="2"/>
</dbReference>
<proteinExistence type="predicted"/>
<evidence type="ECO:0000256" key="4">
    <source>
        <dbReference type="PROSITE-ProRule" id="PRU00433"/>
    </source>
</evidence>
<evidence type="ECO:0000256" key="6">
    <source>
        <dbReference type="SAM" id="SignalP"/>
    </source>
</evidence>
<dbReference type="InterPro" id="IPR036909">
    <property type="entry name" value="Cyt_c-like_dom_sf"/>
</dbReference>
<dbReference type="GO" id="GO:0046872">
    <property type="term" value="F:metal ion binding"/>
    <property type="evidence" value="ECO:0007669"/>
    <property type="project" value="UniProtKB-KW"/>
</dbReference>
<sequence length="345" mass="37294">MKRVGALPLFLGLWTFALSAGAFDIAPHRVGDALPTPQARALLERYAARPPQPWREPDAARIPEGPEGDAVREGIDLLNRTASRVGKLAPDASKRMGWNSLNCVHCHAAGPSGLPGTKPFALPLVNAVNDYPKFDIKSGKIISLEQRVIGMFGPGSVPVTPESPEVKSIVAYLRWLALGTPPHSAMERTGLQPLPAVARAADPVRGAKQFAALCSACHGADAAGQRRPDFNAGGGYLFPPIAGTDTYDNAGHMFAVPLLARYIRASMPLGTTHERPQLTPEQALDIAAFLNDDATPRLQNPNRQRLYPDPALRPQGFAIPEHFPGQPEAYRRAKFGPFRDVNENY</sequence>
<feature type="chain" id="PRO_5011612139" evidence="6">
    <location>
        <begin position="23"/>
        <end position="345"/>
    </location>
</feature>